<reference evidence="3 4" key="1">
    <citation type="journal article" date="2018" name="PLoS Genet.">
        <title>Population sequencing reveals clonal diversity and ancestral inbreeding in the grapevine cultivar Chardonnay.</title>
        <authorList>
            <person name="Roach M.J."/>
            <person name="Johnson D.L."/>
            <person name="Bohlmann J."/>
            <person name="van Vuuren H.J."/>
            <person name="Jones S.J."/>
            <person name="Pretorius I.S."/>
            <person name="Schmidt S.A."/>
            <person name="Borneman A.R."/>
        </authorList>
    </citation>
    <scope>NUCLEOTIDE SEQUENCE [LARGE SCALE GENOMIC DNA]</scope>
    <source>
        <strain evidence="4">cv. Chardonnay</strain>
        <tissue evidence="3">Leaf</tissue>
    </source>
</reference>
<dbReference type="Gene3D" id="3.30.420.10">
    <property type="entry name" value="Ribonuclease H-like superfamily/Ribonuclease H"/>
    <property type="match status" value="1"/>
</dbReference>
<organism evidence="3 4">
    <name type="scientific">Vitis vinifera</name>
    <name type="common">Grape</name>
    <dbReference type="NCBI Taxonomy" id="29760"/>
    <lineage>
        <taxon>Eukaryota</taxon>
        <taxon>Viridiplantae</taxon>
        <taxon>Streptophyta</taxon>
        <taxon>Embryophyta</taxon>
        <taxon>Tracheophyta</taxon>
        <taxon>Spermatophyta</taxon>
        <taxon>Magnoliopsida</taxon>
        <taxon>eudicotyledons</taxon>
        <taxon>Gunneridae</taxon>
        <taxon>Pentapetalae</taxon>
        <taxon>rosids</taxon>
        <taxon>Vitales</taxon>
        <taxon>Vitaceae</taxon>
        <taxon>Viteae</taxon>
        <taxon>Vitis</taxon>
    </lineage>
</organism>
<protein>
    <submittedName>
        <fullName evidence="3">Retrovirus-related Pol polyprotein from transposon 17.6</fullName>
    </submittedName>
</protein>
<dbReference type="InterPro" id="IPR036397">
    <property type="entry name" value="RNaseH_sf"/>
</dbReference>
<dbReference type="SUPFAM" id="SSF53098">
    <property type="entry name" value="Ribonuclease H-like"/>
    <property type="match status" value="1"/>
</dbReference>
<feature type="domain" description="Integrase catalytic" evidence="2">
    <location>
        <begin position="487"/>
        <end position="662"/>
    </location>
</feature>
<dbReference type="Gene3D" id="3.30.70.270">
    <property type="match status" value="1"/>
</dbReference>
<proteinExistence type="predicted"/>
<comment type="caution">
    <text evidence="3">The sequence shown here is derived from an EMBL/GenBank/DDBJ whole genome shotgun (WGS) entry which is preliminary data.</text>
</comment>
<dbReference type="InterPro" id="IPR043128">
    <property type="entry name" value="Rev_trsase/Diguanyl_cyclase"/>
</dbReference>
<dbReference type="GO" id="GO:0015074">
    <property type="term" value="P:DNA integration"/>
    <property type="evidence" value="ECO:0007669"/>
    <property type="project" value="InterPro"/>
</dbReference>
<evidence type="ECO:0000313" key="4">
    <source>
        <dbReference type="Proteomes" id="UP000288805"/>
    </source>
</evidence>
<dbReference type="Pfam" id="PF00078">
    <property type="entry name" value="RVT_1"/>
    <property type="match status" value="1"/>
</dbReference>
<evidence type="ECO:0000313" key="3">
    <source>
        <dbReference type="EMBL" id="RVW69617.1"/>
    </source>
</evidence>
<dbReference type="InterPro" id="IPR012337">
    <property type="entry name" value="RNaseH-like_sf"/>
</dbReference>
<dbReference type="Proteomes" id="UP000288805">
    <property type="component" value="Unassembled WGS sequence"/>
</dbReference>
<gene>
    <name evidence="3" type="primary">pol_640</name>
    <name evidence="3" type="ORF">CK203_062633</name>
</gene>
<dbReference type="InterPro" id="IPR000477">
    <property type="entry name" value="RT_dom"/>
</dbReference>
<dbReference type="Gene3D" id="3.10.10.10">
    <property type="entry name" value="HIV Type 1 Reverse Transcriptase, subunit A, domain 1"/>
    <property type="match status" value="1"/>
</dbReference>
<accession>A0A438GBL7</accession>
<dbReference type="InterPro" id="IPR043502">
    <property type="entry name" value="DNA/RNA_pol_sf"/>
</dbReference>
<dbReference type="PROSITE" id="PS50994">
    <property type="entry name" value="INTEGRASE"/>
    <property type="match status" value="1"/>
</dbReference>
<name>A0A438GBL7_VITVI</name>
<dbReference type="GO" id="GO:0003676">
    <property type="term" value="F:nucleic acid binding"/>
    <property type="evidence" value="ECO:0007669"/>
    <property type="project" value="InterPro"/>
</dbReference>
<dbReference type="GO" id="GO:0004523">
    <property type="term" value="F:RNA-DNA hybrid ribonuclease activity"/>
    <property type="evidence" value="ECO:0007669"/>
    <property type="project" value="InterPro"/>
</dbReference>
<dbReference type="CDD" id="cd01647">
    <property type="entry name" value="RT_LTR"/>
    <property type="match status" value="1"/>
</dbReference>
<dbReference type="InterPro" id="IPR002156">
    <property type="entry name" value="RNaseH_domain"/>
</dbReference>
<dbReference type="InterPro" id="IPR001584">
    <property type="entry name" value="Integrase_cat-core"/>
</dbReference>
<dbReference type="Pfam" id="PF13456">
    <property type="entry name" value="RVT_3"/>
    <property type="match status" value="1"/>
</dbReference>
<feature type="region of interest" description="Disordered" evidence="1">
    <location>
        <begin position="1"/>
        <end position="38"/>
    </location>
</feature>
<evidence type="ECO:0000256" key="1">
    <source>
        <dbReference type="SAM" id="MobiDB-lite"/>
    </source>
</evidence>
<dbReference type="EMBL" id="QGNW01000489">
    <property type="protein sequence ID" value="RVW69617.1"/>
    <property type="molecule type" value="Genomic_DNA"/>
</dbReference>
<sequence>MQKSPLPSGEAGKSQTLKAVRSLREETSTDIPRPIRLNPTTSATPRVVINYIHGGLVYEEYNSKWKRQRQLSRLVTDVRIQADRVLTIHLRKSRADIVKVQLRSTTSLGDVVLLVQAGPMVLIVQFSIMEDLSHFNAIMGRTWLHDMKAIPFMYTKCSLLMMEEARTLTEIVNSTIGHGMLSFIDIFPGYHQIPMFQLDEENTSFVTPHWIYCYKVMPFGLKNAGATYQRLMKKIFKPLIDQTVDVYIDDIVVKRKTRSEHARHLEETFGLMKAYKMKLNPAKCAFGVSAGKFLGFMVTQRGIEVNPDQIKSVMEMSIPNWWTSDCETVFEKIKRYPTQPPILSSPQPGEQLYMYLAVFDCAVSVVLFRYVNDKEQSVARKLRPYFQAHQVIVLTNQPLRNILHKLDLFDRLGVSSPKRRWWILHVEGVSQASGSEIGLLLQSPTREQLEQAIGLGFPASNNEAEYEAILARLSLALTLSASKLEIRSDSHLVVRQIQEQYEAKNECMARYLSKLQTSLNKLSKWAIKRIHRSENTQADALAGIAVTLPVNEAVLLPTIIAYNGPQFDSIAFRTFCSELKIKNLYSTPRYPQSNEQAEATNKTLLSTLKKILEKSKGKWIDELPGVLWAYHTKLGRPTRTTLFVLAYGMNAVIPTEIGMPTTQTTVQGQRDEYMKLKRHLD</sequence>
<dbReference type="SUPFAM" id="SSF56672">
    <property type="entry name" value="DNA/RNA polymerases"/>
    <property type="match status" value="1"/>
</dbReference>
<dbReference type="PANTHER" id="PTHR48475">
    <property type="entry name" value="RIBONUCLEASE H"/>
    <property type="match status" value="1"/>
</dbReference>
<dbReference type="PANTHER" id="PTHR48475:SF2">
    <property type="entry name" value="RIBONUCLEASE H"/>
    <property type="match status" value="1"/>
</dbReference>
<dbReference type="AlphaFoldDB" id="A0A438GBL7"/>
<dbReference type="CDD" id="cd09279">
    <property type="entry name" value="RNase_HI_like"/>
    <property type="match status" value="1"/>
</dbReference>
<evidence type="ECO:0000259" key="2">
    <source>
        <dbReference type="PROSITE" id="PS50994"/>
    </source>
</evidence>